<evidence type="ECO:0000256" key="1">
    <source>
        <dbReference type="SAM" id="Phobius"/>
    </source>
</evidence>
<keyword evidence="1" id="KW-1133">Transmembrane helix</keyword>
<name>A0ABX6YJC0_9MICO</name>
<keyword evidence="3" id="KW-1185">Reference proteome</keyword>
<reference evidence="2 3" key="1">
    <citation type="submission" date="2020-12" db="EMBL/GenBank/DDBJ databases">
        <title>Microbacterium sp. HY060.</title>
        <authorList>
            <person name="Zhou J."/>
        </authorList>
    </citation>
    <scope>NUCLEOTIDE SEQUENCE [LARGE SCALE GENOMIC DNA]</scope>
    <source>
        <strain evidence="2 3">HY60</strain>
    </source>
</reference>
<evidence type="ECO:0000313" key="2">
    <source>
        <dbReference type="EMBL" id="QPZ38725.1"/>
    </source>
</evidence>
<evidence type="ECO:0000313" key="3">
    <source>
        <dbReference type="Proteomes" id="UP000662814"/>
    </source>
</evidence>
<sequence>MIIHASILEHLVADFFIKAAIVGIGTVVVIIAMVVLWRTLGRPRGDRRADEPRRAHQHDQ</sequence>
<protein>
    <submittedName>
        <fullName evidence="2">Uncharacterized protein</fullName>
    </submittedName>
</protein>
<dbReference type="Proteomes" id="UP000662814">
    <property type="component" value="Chromosome"/>
</dbReference>
<keyword evidence="1" id="KW-0812">Transmembrane</keyword>
<keyword evidence="1" id="KW-0472">Membrane</keyword>
<proteinExistence type="predicted"/>
<feature type="transmembrane region" description="Helical" evidence="1">
    <location>
        <begin position="15"/>
        <end position="37"/>
    </location>
</feature>
<accession>A0ABX6YJC0</accession>
<dbReference type="EMBL" id="CP061169">
    <property type="protein sequence ID" value="QPZ38725.1"/>
    <property type="molecule type" value="Genomic_DNA"/>
</dbReference>
<dbReference type="RefSeq" id="WP_166985709.1">
    <property type="nucleotide sequence ID" value="NZ_CP061169.1"/>
</dbReference>
<gene>
    <name evidence="2" type="ORF">HCR76_01035</name>
</gene>
<organism evidence="2 3">
    <name type="scientific">Paramicrobacterium chengjingii</name>
    <dbReference type="NCBI Taxonomy" id="2769067"/>
    <lineage>
        <taxon>Bacteria</taxon>
        <taxon>Bacillati</taxon>
        <taxon>Actinomycetota</taxon>
        <taxon>Actinomycetes</taxon>
        <taxon>Micrococcales</taxon>
        <taxon>Microbacteriaceae</taxon>
        <taxon>Paramicrobacterium</taxon>
    </lineage>
</organism>